<organism evidence="1 2">
    <name type="scientific">Thermomonospora cellulosilytica</name>
    <dbReference type="NCBI Taxonomy" id="1411118"/>
    <lineage>
        <taxon>Bacteria</taxon>
        <taxon>Bacillati</taxon>
        <taxon>Actinomycetota</taxon>
        <taxon>Actinomycetes</taxon>
        <taxon>Streptosporangiales</taxon>
        <taxon>Thermomonosporaceae</taxon>
        <taxon>Thermomonospora</taxon>
    </lineage>
</organism>
<sequence>MAAQIMVTTADPIVALSSRGDNPKDYPDWHAQS</sequence>
<name>A0A7W3MW80_9ACTN</name>
<comment type="caution">
    <text evidence="1">The sequence shown here is derived from an EMBL/GenBank/DDBJ whole genome shotgun (WGS) entry which is preliminary data.</text>
</comment>
<proteinExistence type="predicted"/>
<dbReference type="AlphaFoldDB" id="A0A7W3MW80"/>
<dbReference type="EMBL" id="JACJII010000001">
    <property type="protein sequence ID" value="MBA9003036.1"/>
    <property type="molecule type" value="Genomic_DNA"/>
</dbReference>
<protein>
    <submittedName>
        <fullName evidence="1">Uncharacterized protein</fullName>
    </submittedName>
</protein>
<gene>
    <name evidence="1" type="ORF">HNR21_001918</name>
</gene>
<keyword evidence="2" id="KW-1185">Reference proteome</keyword>
<evidence type="ECO:0000313" key="1">
    <source>
        <dbReference type="EMBL" id="MBA9003036.1"/>
    </source>
</evidence>
<dbReference type="Proteomes" id="UP000539313">
    <property type="component" value="Unassembled WGS sequence"/>
</dbReference>
<evidence type="ECO:0000313" key="2">
    <source>
        <dbReference type="Proteomes" id="UP000539313"/>
    </source>
</evidence>
<accession>A0A7W3MW80</accession>
<reference evidence="1 2" key="1">
    <citation type="submission" date="2020-08" db="EMBL/GenBank/DDBJ databases">
        <title>Sequencing the genomes of 1000 actinobacteria strains.</title>
        <authorList>
            <person name="Klenk H.-P."/>
        </authorList>
    </citation>
    <scope>NUCLEOTIDE SEQUENCE [LARGE SCALE GENOMIC DNA]</scope>
    <source>
        <strain evidence="1 2">DSM 45823</strain>
    </source>
</reference>